<keyword evidence="4" id="KW-0472">Membrane</keyword>
<keyword evidence="4" id="KW-1133">Transmembrane helix</keyword>
<dbReference type="Gene3D" id="3.30.450.20">
    <property type="entry name" value="PAS domain"/>
    <property type="match status" value="1"/>
</dbReference>
<evidence type="ECO:0000256" key="2">
    <source>
        <dbReference type="ARBA" id="ARBA00029447"/>
    </source>
</evidence>
<evidence type="ECO:0000259" key="5">
    <source>
        <dbReference type="PROSITE" id="PS50111"/>
    </source>
</evidence>
<dbReference type="GO" id="GO:0006935">
    <property type="term" value="P:chemotaxis"/>
    <property type="evidence" value="ECO:0007669"/>
    <property type="project" value="InterPro"/>
</dbReference>
<feature type="domain" description="Methyl-accepting transducer" evidence="5">
    <location>
        <begin position="299"/>
        <end position="564"/>
    </location>
</feature>
<dbReference type="SUPFAM" id="SSF58104">
    <property type="entry name" value="Methyl-accepting chemotaxis protein (MCP) signaling domain"/>
    <property type="match status" value="1"/>
</dbReference>
<dbReference type="PANTHER" id="PTHR32089">
    <property type="entry name" value="METHYL-ACCEPTING CHEMOTAXIS PROTEIN MCPB"/>
    <property type="match status" value="1"/>
</dbReference>
<dbReference type="GO" id="GO:0007165">
    <property type="term" value="P:signal transduction"/>
    <property type="evidence" value="ECO:0007669"/>
    <property type="project" value="UniProtKB-KW"/>
</dbReference>
<dbReference type="AlphaFoldDB" id="A0A285RSC2"/>
<evidence type="ECO:0000313" key="8">
    <source>
        <dbReference type="Proteomes" id="UP000219563"/>
    </source>
</evidence>
<name>A0A285RSC2_9FIRM</name>
<evidence type="ECO:0000256" key="4">
    <source>
        <dbReference type="SAM" id="Phobius"/>
    </source>
</evidence>
<dbReference type="SMART" id="SM00283">
    <property type="entry name" value="MA"/>
    <property type="match status" value="1"/>
</dbReference>
<protein>
    <submittedName>
        <fullName evidence="7">Methyl-accepting chemotaxis protein</fullName>
    </submittedName>
</protein>
<dbReference type="Gene3D" id="1.10.287.950">
    <property type="entry name" value="Methyl-accepting chemotaxis protein"/>
    <property type="match status" value="1"/>
</dbReference>
<evidence type="ECO:0000259" key="6">
    <source>
        <dbReference type="PROSITE" id="PS50885"/>
    </source>
</evidence>
<accession>A0A285RSC2</accession>
<dbReference type="InterPro" id="IPR004089">
    <property type="entry name" value="MCPsignal_dom"/>
</dbReference>
<keyword evidence="1 3" id="KW-0807">Transducer</keyword>
<dbReference type="Proteomes" id="UP000219563">
    <property type="component" value="Unassembled WGS sequence"/>
</dbReference>
<keyword evidence="4" id="KW-0812">Transmembrane</keyword>
<feature type="domain" description="HAMP" evidence="6">
    <location>
        <begin position="238"/>
        <end position="294"/>
    </location>
</feature>
<evidence type="ECO:0000256" key="3">
    <source>
        <dbReference type="PROSITE-ProRule" id="PRU00284"/>
    </source>
</evidence>
<dbReference type="PROSITE" id="PS50885">
    <property type="entry name" value="HAMP"/>
    <property type="match status" value="1"/>
</dbReference>
<organism evidence="7 8">
    <name type="scientific">Pseudobutyrivibrio ruminis DSM 9787</name>
    <dbReference type="NCBI Taxonomy" id="1123011"/>
    <lineage>
        <taxon>Bacteria</taxon>
        <taxon>Bacillati</taxon>
        <taxon>Bacillota</taxon>
        <taxon>Clostridia</taxon>
        <taxon>Lachnospirales</taxon>
        <taxon>Lachnospiraceae</taxon>
        <taxon>Pseudobutyrivibrio</taxon>
    </lineage>
</organism>
<dbReference type="PRINTS" id="PR00260">
    <property type="entry name" value="CHEMTRNSDUCR"/>
</dbReference>
<dbReference type="InterPro" id="IPR003660">
    <property type="entry name" value="HAMP_dom"/>
</dbReference>
<dbReference type="GO" id="GO:0016020">
    <property type="term" value="C:membrane"/>
    <property type="evidence" value="ECO:0007669"/>
    <property type="project" value="InterPro"/>
</dbReference>
<feature type="transmembrane region" description="Helical" evidence="4">
    <location>
        <begin position="214"/>
        <end position="237"/>
    </location>
</feature>
<dbReference type="GO" id="GO:0004888">
    <property type="term" value="F:transmembrane signaling receptor activity"/>
    <property type="evidence" value="ECO:0007669"/>
    <property type="project" value="InterPro"/>
</dbReference>
<evidence type="ECO:0000256" key="1">
    <source>
        <dbReference type="ARBA" id="ARBA00023224"/>
    </source>
</evidence>
<dbReference type="EMBL" id="OBMR01000003">
    <property type="protein sequence ID" value="SOB97092.1"/>
    <property type="molecule type" value="Genomic_DNA"/>
</dbReference>
<sequence>MKKSTKRFSFVHSMVFKMVLTIITALTVILSVIGILTLNNSRSTLTNTYDNYTQNLAEVAAIAINTTMETTAHNTTIEGYSDLNGIVVEKYLISQLKSYPTEKKQSMFDTLDVALGTVNITGVDGSYAYYVSNEGLMLYHPTLDKIGNPIDNTAIDDLVARIQAGETPEEIGSGSLKYNYEGTKHYAGYAFTAAGNIVVVTGDYDLIMAPVNKLISAMSLLLIIVIIASAVLFFILIRTMLSPLATITDIIDHTAHLDFRKTGNADALMKRKDEIGEITRSVSLMRNSLRDMVVNITDTESRINDNVDGLTSTANNVNTMCSDNSATTQEIAASMEETSAATDEINQNVITIKDEAASIDSMAQYGANLSQDIMSRAQQLQASTIQASNKTKETYNNVRQQTNTAMENAKAVEKINELTSTIMQISSQTSLLALNASIEAARAGDAGRGFSVVATEIGNLANQTSDAVSNIDNIVSAVNNAVADMSNCLEETTTFLEENVLVDYEGFSKVSEQYYADAEVFHSSMSSISEGVEQLTGSIAHISETIEHINATVNESANGVYDIAEKTTNIVNGTVDVNDKVGDTKQAIDALTDIVNQFQMDE</sequence>
<dbReference type="Pfam" id="PF00015">
    <property type="entry name" value="MCPsignal"/>
    <property type="match status" value="1"/>
</dbReference>
<dbReference type="PROSITE" id="PS50111">
    <property type="entry name" value="CHEMOTAXIS_TRANSDUC_2"/>
    <property type="match status" value="1"/>
</dbReference>
<dbReference type="InterPro" id="IPR004090">
    <property type="entry name" value="Chemotax_Me-accpt_rcpt"/>
</dbReference>
<dbReference type="RefSeq" id="WP_097075858.1">
    <property type="nucleotide sequence ID" value="NZ_OBMR01000003.1"/>
</dbReference>
<proteinExistence type="inferred from homology"/>
<dbReference type="PANTHER" id="PTHR32089:SF112">
    <property type="entry name" value="LYSOZYME-LIKE PROTEIN-RELATED"/>
    <property type="match status" value="1"/>
</dbReference>
<comment type="similarity">
    <text evidence="2">Belongs to the methyl-accepting chemotaxis (MCP) protein family.</text>
</comment>
<gene>
    <name evidence="7" type="ORF">SAMN02910411_1265</name>
</gene>
<reference evidence="7 8" key="1">
    <citation type="submission" date="2017-08" db="EMBL/GenBank/DDBJ databases">
        <authorList>
            <person name="de Groot N.N."/>
        </authorList>
    </citation>
    <scope>NUCLEOTIDE SEQUENCE [LARGE SCALE GENOMIC DNA]</scope>
    <source>
        <strain evidence="7 8">DSM 9787</strain>
    </source>
</reference>
<evidence type="ECO:0000313" key="7">
    <source>
        <dbReference type="EMBL" id="SOB97092.1"/>
    </source>
</evidence>